<evidence type="ECO:0000256" key="1">
    <source>
        <dbReference type="ARBA" id="ARBA00004651"/>
    </source>
</evidence>
<evidence type="ECO:0000256" key="3">
    <source>
        <dbReference type="ARBA" id="ARBA00006263"/>
    </source>
</evidence>
<reference evidence="10 11" key="1">
    <citation type="journal article" date="2016" name="Appl. Environ. Microbiol.">
        <title>Lack of Overt Genome Reduction in the Bryostatin-Producing Bryozoan Symbiont "Candidatus Endobugula sertula".</title>
        <authorList>
            <person name="Miller I.J."/>
            <person name="Vanee N."/>
            <person name="Fong S.S."/>
            <person name="Lim-Fong G.E."/>
            <person name="Kwan J.C."/>
        </authorList>
    </citation>
    <scope>NUCLEOTIDE SEQUENCE [LARGE SCALE GENOMIC DNA]</scope>
    <source>
        <strain evidence="10">AB1-4</strain>
    </source>
</reference>
<dbReference type="Proteomes" id="UP000242502">
    <property type="component" value="Unassembled WGS sequence"/>
</dbReference>
<keyword evidence="6 9" id="KW-0812">Transmembrane</keyword>
<feature type="transmembrane region" description="Helical" evidence="9">
    <location>
        <begin position="103"/>
        <end position="121"/>
    </location>
</feature>
<protein>
    <recommendedName>
        <fullName evidence="9">Cobalamin biosynthesis protein CobD</fullName>
    </recommendedName>
</protein>
<dbReference type="GO" id="GO:0048472">
    <property type="term" value="F:threonine-phosphate decarboxylase activity"/>
    <property type="evidence" value="ECO:0007669"/>
    <property type="project" value="InterPro"/>
</dbReference>
<feature type="transmembrane region" description="Helical" evidence="9">
    <location>
        <begin position="76"/>
        <end position="96"/>
    </location>
</feature>
<dbReference type="InterPro" id="IPR004485">
    <property type="entry name" value="Cobalamin_biosynth_CobD/CbiB"/>
</dbReference>
<comment type="function">
    <text evidence="9">Converts cobyric acid to cobinamide by the addition of aminopropanol on the F carboxylic group.</text>
</comment>
<dbReference type="GO" id="GO:0009236">
    <property type="term" value="P:cobalamin biosynthetic process"/>
    <property type="evidence" value="ECO:0007669"/>
    <property type="project" value="UniProtKB-UniRule"/>
</dbReference>
<dbReference type="NCBIfam" id="TIGR00380">
    <property type="entry name" value="cobal_cbiB"/>
    <property type="match status" value="1"/>
</dbReference>
<dbReference type="AlphaFoldDB" id="A0A1D2QQR2"/>
<evidence type="ECO:0000256" key="9">
    <source>
        <dbReference type="HAMAP-Rule" id="MF_00024"/>
    </source>
</evidence>
<evidence type="ECO:0000256" key="8">
    <source>
        <dbReference type="ARBA" id="ARBA00023136"/>
    </source>
</evidence>
<comment type="pathway">
    <text evidence="2 9">Cofactor biosynthesis; adenosylcobalamin biosynthesis.</text>
</comment>
<dbReference type="EMBL" id="MDLC01000017">
    <property type="protein sequence ID" value="ODS23912.1"/>
    <property type="molecule type" value="Genomic_DNA"/>
</dbReference>
<comment type="similarity">
    <text evidence="3 9">Belongs to the CobD/CbiB family.</text>
</comment>
<dbReference type="PANTHER" id="PTHR34308">
    <property type="entry name" value="COBALAMIN BIOSYNTHESIS PROTEIN CBIB"/>
    <property type="match status" value="1"/>
</dbReference>
<name>A0A1D2QQR2_9GAMM</name>
<evidence type="ECO:0000313" key="10">
    <source>
        <dbReference type="EMBL" id="ODS23912.1"/>
    </source>
</evidence>
<comment type="caution">
    <text evidence="10">The sequence shown here is derived from an EMBL/GenBank/DDBJ whole genome shotgun (WGS) entry which is preliminary data.</text>
</comment>
<organism evidence="10 11">
    <name type="scientific">Candidatus Endobugula sertula</name>
    <name type="common">Bugula neritina bacterial symbiont</name>
    <dbReference type="NCBI Taxonomy" id="62101"/>
    <lineage>
        <taxon>Bacteria</taxon>
        <taxon>Pseudomonadati</taxon>
        <taxon>Pseudomonadota</taxon>
        <taxon>Gammaproteobacteria</taxon>
        <taxon>Cellvibrionales</taxon>
        <taxon>Cellvibrionaceae</taxon>
        <taxon>Candidatus Endobugula</taxon>
    </lineage>
</organism>
<accession>A0A1D2QQR2</accession>
<evidence type="ECO:0000256" key="7">
    <source>
        <dbReference type="ARBA" id="ARBA00022989"/>
    </source>
</evidence>
<dbReference type="UniPathway" id="UPA00148"/>
<evidence type="ECO:0000256" key="2">
    <source>
        <dbReference type="ARBA" id="ARBA00004953"/>
    </source>
</evidence>
<sequence length="334" mass="37297">MFNDPLVTAYSVLLAVLLDIVLGEPKRCHPLVGFGYLAMFFERCFNRQCIRGSFIKGHSIRDKPYLSKCLSFFVGFWGWLLLVIVPTLLLVIVVTLVERVLSVSWWIEAIVLYFVIAYNSLRQHALAIMEPLQQANVVDARTQLAKIVSRDTAELEENGVCKAAIESVLENGSDAIFAPIFWFLVGGLPAVLIYRFSNTLDAMWGYKTERFLFFGRFAARMDDVLNWFPSRLVGVSYAILGKTTSAFDCWQQQAKLLKSPSAGVVMSSGAGSLQVRLGGDTIYHGETIPKPEFGCGEEPVSHDIQRSLRLVGLTLLLWCTLIVINAVVTTDWVS</sequence>
<dbReference type="GO" id="GO:0015420">
    <property type="term" value="F:ABC-type vitamin B12 transporter activity"/>
    <property type="evidence" value="ECO:0007669"/>
    <property type="project" value="UniProtKB-UniRule"/>
</dbReference>
<comment type="subcellular location">
    <subcellularLocation>
        <location evidence="1 9">Cell membrane</location>
        <topology evidence="1 9">Multi-pass membrane protein</topology>
    </subcellularLocation>
</comment>
<dbReference type="STRING" id="62101.AB835_06210"/>
<evidence type="ECO:0000256" key="6">
    <source>
        <dbReference type="ARBA" id="ARBA00022692"/>
    </source>
</evidence>
<keyword evidence="5 9" id="KW-0169">Cobalamin biosynthesis</keyword>
<feature type="transmembrane region" description="Helical" evidence="9">
    <location>
        <begin position="176"/>
        <end position="194"/>
    </location>
</feature>
<dbReference type="GO" id="GO:0005886">
    <property type="term" value="C:plasma membrane"/>
    <property type="evidence" value="ECO:0007669"/>
    <property type="project" value="UniProtKB-SubCell"/>
</dbReference>
<dbReference type="HAMAP" id="MF_00024">
    <property type="entry name" value="CobD_CbiB"/>
    <property type="match status" value="1"/>
</dbReference>
<keyword evidence="7 9" id="KW-1133">Transmembrane helix</keyword>
<dbReference type="Pfam" id="PF03186">
    <property type="entry name" value="CobD_Cbib"/>
    <property type="match status" value="1"/>
</dbReference>
<evidence type="ECO:0000256" key="5">
    <source>
        <dbReference type="ARBA" id="ARBA00022573"/>
    </source>
</evidence>
<comment type="caution">
    <text evidence="9">Lacks conserved residue(s) required for the propagation of feature annotation.</text>
</comment>
<gene>
    <name evidence="9" type="primary">cobD</name>
    <name evidence="10" type="ORF">AB835_06210</name>
</gene>
<keyword evidence="4 9" id="KW-1003">Cell membrane</keyword>
<evidence type="ECO:0000256" key="4">
    <source>
        <dbReference type="ARBA" id="ARBA00022475"/>
    </source>
</evidence>
<dbReference type="PANTHER" id="PTHR34308:SF1">
    <property type="entry name" value="COBALAMIN BIOSYNTHESIS PROTEIN CBIB"/>
    <property type="match status" value="1"/>
</dbReference>
<feature type="transmembrane region" description="Helical" evidence="9">
    <location>
        <begin position="310"/>
        <end position="328"/>
    </location>
</feature>
<keyword evidence="8 9" id="KW-0472">Membrane</keyword>
<proteinExistence type="inferred from homology"/>
<evidence type="ECO:0000313" key="11">
    <source>
        <dbReference type="Proteomes" id="UP000242502"/>
    </source>
</evidence>